<feature type="signal peptide" evidence="1">
    <location>
        <begin position="1"/>
        <end position="27"/>
    </location>
</feature>
<keyword evidence="4" id="KW-1185">Reference proteome</keyword>
<evidence type="ECO:0000313" key="3">
    <source>
        <dbReference type="EMBL" id="CEM03594.1"/>
    </source>
</evidence>
<keyword evidence="1" id="KW-0732">Signal</keyword>
<dbReference type="InterPro" id="IPR006571">
    <property type="entry name" value="TLDc_dom"/>
</dbReference>
<dbReference type="PhylomeDB" id="A0A0G4EY86"/>
<dbReference type="AlphaFoldDB" id="A0A0G4EY86"/>
<sequence length="253" mass="28143">MVTVREITMLLAFSLTLVLTLTPFVACRPQVRRVQAVDRVPVGSSLSQSEYDDLRRLLVNETRVESVYRSSVHGSSYSNMLRRVNTKDGLVFLIRKDDYVFGAFVGTGLYLPAVPEDYRVYWSGETWHFSLAGHFSNATKIPVDERRRYIEVAGRKASGVGANVVVGGRLWLGYGGLDRPSGQDRPAADIRRCLQYITKDRVPAGYVGVRDAYGDGVFGGNGTFVADELEVLHVVRYEIELMSVAGVEQVNMP</sequence>
<reference evidence="3 4" key="1">
    <citation type="submission" date="2014-11" db="EMBL/GenBank/DDBJ databases">
        <authorList>
            <person name="Zhu J."/>
            <person name="Qi W."/>
            <person name="Song R."/>
        </authorList>
    </citation>
    <scope>NUCLEOTIDE SEQUENCE [LARGE SCALE GENOMIC DNA]</scope>
</reference>
<gene>
    <name evidence="3" type="ORF">Vbra_8425</name>
</gene>
<evidence type="ECO:0000259" key="2">
    <source>
        <dbReference type="Pfam" id="PF07534"/>
    </source>
</evidence>
<dbReference type="Pfam" id="PF07534">
    <property type="entry name" value="TLD"/>
    <property type="match status" value="1"/>
</dbReference>
<dbReference type="EMBL" id="CDMY01000345">
    <property type="protein sequence ID" value="CEM03594.1"/>
    <property type="molecule type" value="Genomic_DNA"/>
</dbReference>
<dbReference type="InParanoid" id="A0A0G4EY86"/>
<feature type="chain" id="PRO_5005188474" description="TLDc domain-containing protein" evidence="1">
    <location>
        <begin position="28"/>
        <end position="253"/>
    </location>
</feature>
<evidence type="ECO:0000256" key="1">
    <source>
        <dbReference type="SAM" id="SignalP"/>
    </source>
</evidence>
<evidence type="ECO:0000313" key="4">
    <source>
        <dbReference type="Proteomes" id="UP000041254"/>
    </source>
</evidence>
<protein>
    <recommendedName>
        <fullName evidence="2">TLDc domain-containing protein</fullName>
    </recommendedName>
</protein>
<dbReference type="Proteomes" id="UP000041254">
    <property type="component" value="Unassembled WGS sequence"/>
</dbReference>
<feature type="domain" description="TLDc" evidence="2">
    <location>
        <begin position="46"/>
        <end position="131"/>
    </location>
</feature>
<proteinExistence type="predicted"/>
<organism evidence="3 4">
    <name type="scientific">Vitrella brassicaformis (strain CCMP3155)</name>
    <dbReference type="NCBI Taxonomy" id="1169540"/>
    <lineage>
        <taxon>Eukaryota</taxon>
        <taxon>Sar</taxon>
        <taxon>Alveolata</taxon>
        <taxon>Colpodellida</taxon>
        <taxon>Vitrellaceae</taxon>
        <taxon>Vitrella</taxon>
    </lineage>
</organism>
<name>A0A0G4EY86_VITBC</name>
<dbReference type="VEuPathDB" id="CryptoDB:Vbra_8425"/>
<accession>A0A0G4EY86</accession>